<dbReference type="PANTHER" id="PTHR22650:SF7">
    <property type="entry name" value="PLATELET GLYCOPROTEIN IB BETA CHAIN"/>
    <property type="match status" value="1"/>
</dbReference>
<dbReference type="OrthoDB" id="676979at2759"/>
<dbReference type="InParanoid" id="A0A6J0UK84"/>
<evidence type="ECO:0000256" key="8">
    <source>
        <dbReference type="ARBA" id="ARBA00023157"/>
    </source>
</evidence>
<feature type="domain" description="LRRCT" evidence="11">
    <location>
        <begin position="166"/>
        <end position="219"/>
    </location>
</feature>
<dbReference type="SMART" id="SM00082">
    <property type="entry name" value="LRRCT"/>
    <property type="match status" value="1"/>
</dbReference>
<evidence type="ECO:0000256" key="4">
    <source>
        <dbReference type="ARBA" id="ARBA00022729"/>
    </source>
</evidence>
<evidence type="ECO:0000256" key="6">
    <source>
        <dbReference type="ARBA" id="ARBA00022989"/>
    </source>
</evidence>
<sequence length="283" mass="31919">MLFSSGKLREAPASAGEERSGAGGSCGIPGECLKRKRHLSYLPSTHGGDFRENTLLRVLLLVARSTTRSSVLGPEGSYPKELKMSFLWTVLLLVSLPLAAPSCPELCRCAEDIVDCMSTEANEDTIPSSFAPSTRKIYLNNNELTFIPSGLFDNLKNLQEVHLWGNPWECDCHILYLRSWLQWQQNRTLYRNLQCASPSHLQGRIIAYLMEDEIIATCQYQYCRLALFSQICLFLFLLVQAVLLILVLVYMRRFRKIAKEASGATHEIYKHGDPWGTARKGGR</sequence>
<organism evidence="12 13">
    <name type="scientific">Pogona vitticeps</name>
    <name type="common">central bearded dragon</name>
    <dbReference type="NCBI Taxonomy" id="103695"/>
    <lineage>
        <taxon>Eukaryota</taxon>
        <taxon>Metazoa</taxon>
        <taxon>Chordata</taxon>
        <taxon>Craniata</taxon>
        <taxon>Vertebrata</taxon>
        <taxon>Euteleostomi</taxon>
        <taxon>Lepidosauria</taxon>
        <taxon>Squamata</taxon>
        <taxon>Bifurcata</taxon>
        <taxon>Unidentata</taxon>
        <taxon>Episquamata</taxon>
        <taxon>Toxicofera</taxon>
        <taxon>Iguania</taxon>
        <taxon>Acrodonta</taxon>
        <taxon>Agamidae</taxon>
        <taxon>Amphibolurinae</taxon>
        <taxon>Pogona</taxon>
    </lineage>
</organism>
<comment type="subcellular location">
    <subcellularLocation>
        <location evidence="1">Membrane</location>
        <topology evidence="1">Single-pass membrane protein</topology>
    </subcellularLocation>
</comment>
<keyword evidence="3 10" id="KW-0812">Transmembrane</keyword>
<evidence type="ECO:0000256" key="2">
    <source>
        <dbReference type="ARBA" id="ARBA00022614"/>
    </source>
</evidence>
<evidence type="ECO:0000256" key="9">
    <source>
        <dbReference type="SAM" id="MobiDB-lite"/>
    </source>
</evidence>
<dbReference type="AlphaFoldDB" id="A0A6J0UK84"/>
<keyword evidence="5" id="KW-0130">Cell adhesion</keyword>
<keyword evidence="7 10" id="KW-0472">Membrane</keyword>
<evidence type="ECO:0000256" key="7">
    <source>
        <dbReference type="ARBA" id="ARBA00023136"/>
    </source>
</evidence>
<dbReference type="GeneID" id="110085361"/>
<dbReference type="KEGG" id="pvt:110085361"/>
<keyword evidence="2" id="KW-0433">Leucine-rich repeat</keyword>
<evidence type="ECO:0000256" key="5">
    <source>
        <dbReference type="ARBA" id="ARBA00022889"/>
    </source>
</evidence>
<dbReference type="FunCoup" id="A0A6J0UK84">
    <property type="interactions" value="3"/>
</dbReference>
<keyword evidence="6 10" id="KW-1133">Transmembrane helix</keyword>
<evidence type="ECO:0000256" key="3">
    <source>
        <dbReference type="ARBA" id="ARBA00022692"/>
    </source>
</evidence>
<dbReference type="PANTHER" id="PTHR22650">
    <property type="entry name" value="GLYCOPROTEIN IB BETA"/>
    <property type="match status" value="1"/>
</dbReference>
<dbReference type="Proteomes" id="UP001652642">
    <property type="component" value="Chromosome 14"/>
</dbReference>
<dbReference type="InterPro" id="IPR032675">
    <property type="entry name" value="LRR_dom_sf"/>
</dbReference>
<evidence type="ECO:0000256" key="1">
    <source>
        <dbReference type="ARBA" id="ARBA00004167"/>
    </source>
</evidence>
<dbReference type="CTD" id="2812"/>
<keyword evidence="12" id="KW-1185">Reference proteome</keyword>
<dbReference type="InterPro" id="IPR052313">
    <property type="entry name" value="GPIb-IX-V_Complex"/>
</dbReference>
<accession>A0A6J0UK84</accession>
<keyword evidence="8" id="KW-1015">Disulfide bond</keyword>
<gene>
    <name evidence="13" type="primary">GP1BB</name>
</gene>
<dbReference type="InterPro" id="IPR000483">
    <property type="entry name" value="Cys-rich_flank_reg_C"/>
</dbReference>
<evidence type="ECO:0000313" key="12">
    <source>
        <dbReference type="Proteomes" id="UP001652642"/>
    </source>
</evidence>
<evidence type="ECO:0000259" key="11">
    <source>
        <dbReference type="SMART" id="SM00082"/>
    </source>
</evidence>
<reference evidence="13" key="1">
    <citation type="submission" date="2025-08" db="UniProtKB">
        <authorList>
            <consortium name="RefSeq"/>
        </authorList>
    </citation>
    <scope>IDENTIFICATION</scope>
</reference>
<dbReference type="RefSeq" id="XP_020661121.2">
    <property type="nucleotide sequence ID" value="XM_020805462.2"/>
</dbReference>
<feature type="transmembrane region" description="Helical" evidence="10">
    <location>
        <begin position="227"/>
        <end position="250"/>
    </location>
</feature>
<proteinExistence type="predicted"/>
<feature type="region of interest" description="Disordered" evidence="9">
    <location>
        <begin position="1"/>
        <end position="24"/>
    </location>
</feature>
<dbReference type="Gene3D" id="3.80.10.10">
    <property type="entry name" value="Ribonuclease Inhibitor"/>
    <property type="match status" value="1"/>
</dbReference>
<protein>
    <submittedName>
        <fullName evidence="13">Platelet glycoprotein Ib beta chain</fullName>
    </submittedName>
</protein>
<dbReference type="SUPFAM" id="SSF52058">
    <property type="entry name" value="L domain-like"/>
    <property type="match status" value="1"/>
</dbReference>
<evidence type="ECO:0000313" key="13">
    <source>
        <dbReference type="RefSeq" id="XP_020661121.2"/>
    </source>
</evidence>
<name>A0A6J0UK84_9SAUR</name>
<keyword evidence="4" id="KW-0732">Signal</keyword>
<evidence type="ECO:0000256" key="10">
    <source>
        <dbReference type="SAM" id="Phobius"/>
    </source>
</evidence>